<dbReference type="PANTHER" id="PTHR48097">
    <property type="entry name" value="L-THREONINE ALDOLASE-RELATED"/>
    <property type="match status" value="1"/>
</dbReference>
<dbReference type="InterPro" id="IPR015424">
    <property type="entry name" value="PyrdxlP-dep_Trfase"/>
</dbReference>
<gene>
    <name evidence="7" type="ORF">V1477_003886</name>
</gene>
<dbReference type="Gene3D" id="3.40.640.10">
    <property type="entry name" value="Type I PLP-dependent aspartate aminotransferase-like (Major domain)"/>
    <property type="match status" value="2"/>
</dbReference>
<dbReference type="PANTHER" id="PTHR48097:SF9">
    <property type="entry name" value="L-THREONINE ALDOLASE"/>
    <property type="match status" value="1"/>
</dbReference>
<accession>A0ABD2CSM1</accession>
<dbReference type="GO" id="GO:0044283">
    <property type="term" value="P:small molecule biosynthetic process"/>
    <property type="evidence" value="ECO:0007669"/>
    <property type="project" value="UniProtKB-ARBA"/>
</dbReference>
<dbReference type="InterPro" id="IPR015422">
    <property type="entry name" value="PyrdxlP-dep_Trfase_small"/>
</dbReference>
<feature type="modified residue" description="N6-(pyridoxal phosphate)lysine" evidence="5">
    <location>
        <position position="258"/>
    </location>
</feature>
<dbReference type="AlphaFoldDB" id="A0ABD2CSM1"/>
<sequence length="417" mass="46202">MSDISKGYWFFETSEVEKKYTVVDLRSDTLTKPTKAMRLAMFNAEVGDDVYEEDPTVKSISILVGLKKVYIVRTFVLYITIILELEEKAATLMGKEAALFVTSGTMGNLIASRNINYLSGIYLVTVMTHCDVRGSEAYCGEESHTILHEQGGAAQLGGVTLCPLPNKPDGSFDLALLRNKLRNDRLHEPISKLVIVENTINGKIVPQDWIIELAGLAKSCDLKLHLDGARIWNVVTASNVSAKDLVSVFDSVTFCLSKGLGAPIGSLLCGDKCFINKARRIRKVLGGGMRQVGIIAAAGLVALEEIVPLLKEDHKRAALIARAINDLNSETFTVDEKTVQTNIVFVNIRSKFITSVNFAERLLQVQEDVEDDRIMIKCLPLTRTTVRFVLYHEITDAMLEAVIRKITYVIKSMDVNE</sequence>
<evidence type="ECO:0000256" key="4">
    <source>
        <dbReference type="ARBA" id="ARBA00023239"/>
    </source>
</evidence>
<reference evidence="7 8" key="1">
    <citation type="journal article" date="2024" name="Ann. Entomol. Soc. Am.">
        <title>Genomic analyses of the southern and eastern yellowjacket wasps (Hymenoptera: Vespidae) reveal evolutionary signatures of social life.</title>
        <authorList>
            <person name="Catto M.A."/>
            <person name="Caine P.B."/>
            <person name="Orr S.E."/>
            <person name="Hunt B.G."/>
            <person name="Goodisman M.A.D."/>
        </authorList>
    </citation>
    <scope>NUCLEOTIDE SEQUENCE [LARGE SCALE GENOMIC DNA]</scope>
    <source>
        <strain evidence="7">232</strain>
        <tissue evidence="7">Head and thorax</tissue>
    </source>
</reference>
<comment type="cofactor">
    <cofactor evidence="1">
        <name>pyridoxal 5'-phosphate</name>
        <dbReference type="ChEBI" id="CHEBI:597326"/>
    </cofactor>
</comment>
<comment type="caution">
    <text evidence="7">The sequence shown here is derived from an EMBL/GenBank/DDBJ whole genome shotgun (WGS) entry which is preliminary data.</text>
</comment>
<organism evidence="7 8">
    <name type="scientific">Vespula maculifrons</name>
    <name type="common">Eastern yellow jacket</name>
    <name type="synonym">Wasp</name>
    <dbReference type="NCBI Taxonomy" id="7453"/>
    <lineage>
        <taxon>Eukaryota</taxon>
        <taxon>Metazoa</taxon>
        <taxon>Ecdysozoa</taxon>
        <taxon>Arthropoda</taxon>
        <taxon>Hexapoda</taxon>
        <taxon>Insecta</taxon>
        <taxon>Pterygota</taxon>
        <taxon>Neoptera</taxon>
        <taxon>Endopterygota</taxon>
        <taxon>Hymenoptera</taxon>
        <taxon>Apocrita</taxon>
        <taxon>Aculeata</taxon>
        <taxon>Vespoidea</taxon>
        <taxon>Vespidae</taxon>
        <taxon>Vespinae</taxon>
        <taxon>Vespula</taxon>
    </lineage>
</organism>
<dbReference type="InterPro" id="IPR001597">
    <property type="entry name" value="ArAA_b-elim_lyase/Thr_aldolase"/>
</dbReference>
<keyword evidence="8" id="KW-1185">Reference proteome</keyword>
<comment type="similarity">
    <text evidence="2">Belongs to the threonine aldolase family.</text>
</comment>
<dbReference type="Gene3D" id="3.90.1150.10">
    <property type="entry name" value="Aspartate Aminotransferase, domain 1"/>
    <property type="match status" value="1"/>
</dbReference>
<name>A0ABD2CSM1_VESMC</name>
<dbReference type="InterPro" id="IPR023603">
    <property type="entry name" value="Low_specificity_L-TA-like"/>
</dbReference>
<feature type="domain" description="Aromatic amino acid beta-eliminating lyase/threonine aldolase" evidence="6">
    <location>
        <begin position="24"/>
        <end position="347"/>
    </location>
</feature>
<evidence type="ECO:0000313" key="8">
    <source>
        <dbReference type="Proteomes" id="UP001607303"/>
    </source>
</evidence>
<evidence type="ECO:0000256" key="1">
    <source>
        <dbReference type="ARBA" id="ARBA00001933"/>
    </source>
</evidence>
<evidence type="ECO:0000256" key="2">
    <source>
        <dbReference type="ARBA" id="ARBA00006966"/>
    </source>
</evidence>
<dbReference type="GO" id="GO:0016829">
    <property type="term" value="F:lyase activity"/>
    <property type="evidence" value="ECO:0007669"/>
    <property type="project" value="UniProtKB-KW"/>
</dbReference>
<dbReference type="FunFam" id="3.40.640.10:FF:000030">
    <property type="entry name" value="Low-specificity L-threonine aldolase"/>
    <property type="match status" value="1"/>
</dbReference>
<protein>
    <submittedName>
        <fullName evidence="7">Low-specificity L-threonine aldolase 2 isoform X2</fullName>
    </submittedName>
</protein>
<evidence type="ECO:0000256" key="5">
    <source>
        <dbReference type="PIRSR" id="PIRSR017617-1"/>
    </source>
</evidence>
<dbReference type="PIRSF" id="PIRSF017617">
    <property type="entry name" value="Thr_aldolase"/>
    <property type="match status" value="1"/>
</dbReference>
<dbReference type="EMBL" id="JAYRBN010000034">
    <property type="protein sequence ID" value="KAL2747991.1"/>
    <property type="molecule type" value="Genomic_DNA"/>
</dbReference>
<dbReference type="NCBIfam" id="NF041359">
    <property type="entry name" value="GntG_guanitoxin"/>
    <property type="match status" value="1"/>
</dbReference>
<dbReference type="SUPFAM" id="SSF53383">
    <property type="entry name" value="PLP-dependent transferases"/>
    <property type="match status" value="1"/>
</dbReference>
<evidence type="ECO:0000259" key="6">
    <source>
        <dbReference type="Pfam" id="PF01212"/>
    </source>
</evidence>
<dbReference type="Pfam" id="PF01212">
    <property type="entry name" value="Beta_elim_lyase"/>
    <property type="match status" value="1"/>
</dbReference>
<dbReference type="InterPro" id="IPR015421">
    <property type="entry name" value="PyrdxlP-dep_Trfase_major"/>
</dbReference>
<evidence type="ECO:0000313" key="7">
    <source>
        <dbReference type="EMBL" id="KAL2747991.1"/>
    </source>
</evidence>
<evidence type="ECO:0000256" key="3">
    <source>
        <dbReference type="ARBA" id="ARBA00022898"/>
    </source>
</evidence>
<keyword evidence="3" id="KW-0663">Pyridoxal phosphate</keyword>
<dbReference type="Proteomes" id="UP001607303">
    <property type="component" value="Unassembled WGS sequence"/>
</dbReference>
<keyword evidence="4" id="KW-0456">Lyase</keyword>
<proteinExistence type="inferred from homology"/>